<dbReference type="RefSeq" id="WP_159525362.1">
    <property type="nucleotide sequence ID" value="NZ_WUUU01000015.1"/>
</dbReference>
<reference evidence="3 4" key="1">
    <citation type="submission" date="2019-12" db="EMBL/GenBank/DDBJ databases">
        <title>Isolation and characterization of three novel carbon monoxide-oxidizing members of Halobacteria from salione crusts and soils.</title>
        <authorList>
            <person name="Myers M.R."/>
            <person name="King G.M."/>
        </authorList>
    </citation>
    <scope>NUCLEOTIDE SEQUENCE [LARGE SCALE GENOMIC DNA]</scope>
    <source>
        <strain evidence="3 4">PCN9</strain>
    </source>
</reference>
<keyword evidence="2" id="KW-0472">Membrane</keyword>
<accession>A0A6B0SE98</accession>
<dbReference type="SMART" id="SM00710">
    <property type="entry name" value="PbH1"/>
    <property type="match status" value="5"/>
</dbReference>
<dbReference type="EMBL" id="WUUU01000015">
    <property type="protein sequence ID" value="MXR19788.1"/>
    <property type="molecule type" value="Genomic_DNA"/>
</dbReference>
<dbReference type="InterPro" id="IPR012334">
    <property type="entry name" value="Pectin_lyas_fold"/>
</dbReference>
<dbReference type="InterPro" id="IPR023833">
    <property type="entry name" value="Signal_pept_SipW-depend-type"/>
</dbReference>
<dbReference type="InterPro" id="IPR006626">
    <property type="entry name" value="PbH1"/>
</dbReference>
<gene>
    <name evidence="3" type="ORF">GRX66_03915</name>
</gene>
<dbReference type="SUPFAM" id="SSF51126">
    <property type="entry name" value="Pectin lyase-like"/>
    <property type="match status" value="1"/>
</dbReference>
<dbReference type="InterPro" id="IPR011050">
    <property type="entry name" value="Pectin_lyase_fold/virulence"/>
</dbReference>
<keyword evidence="4" id="KW-1185">Reference proteome</keyword>
<evidence type="ECO:0000313" key="4">
    <source>
        <dbReference type="Proteomes" id="UP000471521"/>
    </source>
</evidence>
<evidence type="ECO:0000256" key="2">
    <source>
        <dbReference type="SAM" id="Phobius"/>
    </source>
</evidence>
<feature type="transmembrane region" description="Helical" evidence="2">
    <location>
        <begin position="12"/>
        <end position="33"/>
    </location>
</feature>
<feature type="region of interest" description="Disordered" evidence="1">
    <location>
        <begin position="123"/>
        <end position="143"/>
    </location>
</feature>
<organism evidence="3 4">
    <name type="scientific">Halobacterium bonnevillei</name>
    <dbReference type="NCBI Taxonomy" id="2692200"/>
    <lineage>
        <taxon>Archaea</taxon>
        <taxon>Methanobacteriati</taxon>
        <taxon>Methanobacteriota</taxon>
        <taxon>Stenosarchaea group</taxon>
        <taxon>Halobacteria</taxon>
        <taxon>Halobacteriales</taxon>
        <taxon>Halobacteriaceae</taxon>
        <taxon>Halobacterium</taxon>
    </lineage>
</organism>
<dbReference type="Proteomes" id="UP000471521">
    <property type="component" value="Unassembled WGS sequence"/>
</dbReference>
<dbReference type="PROSITE" id="PS51318">
    <property type="entry name" value="TAT"/>
    <property type="match status" value="1"/>
</dbReference>
<dbReference type="Gene3D" id="2.160.20.10">
    <property type="entry name" value="Single-stranded right-handed beta-helix, Pectin lyase-like"/>
    <property type="match status" value="1"/>
</dbReference>
<keyword evidence="2" id="KW-1133">Transmembrane helix</keyword>
<dbReference type="NCBIfam" id="TIGR04088">
    <property type="entry name" value="cognate_SipW"/>
    <property type="match status" value="1"/>
</dbReference>
<evidence type="ECO:0008006" key="5">
    <source>
        <dbReference type="Google" id="ProtNLM"/>
    </source>
</evidence>
<keyword evidence="2" id="KW-0812">Transmembrane</keyword>
<name>A0A6B0SE98_9EURY</name>
<evidence type="ECO:0000313" key="3">
    <source>
        <dbReference type="EMBL" id="MXR19788.1"/>
    </source>
</evidence>
<proteinExistence type="predicted"/>
<sequence>MREFELTRRRILAGVGGIGLASATAGLGTSAYFSDTETVESNEIRAGEVDLYVDYETAVSQDGVTTGSTTNDGTIDGDGTATGEYVINDLTPGDSGSLQFSPKIVDNPGWLWIGSTVGVTDYENGQTEPEGDVDGSDAGSLGNVPSGAGAGELSAVLQVDVSYCTESGGVIHEFQNPADYTLADLFKELESGFLLDGDATTTGTDAYPSSPDSSTQNGPCLCIEWEVPTDVGNEIQSDGVAFGLTFAAYQTRNNPAPQNPFADATVLPGDAIQSAVDDASAGDVVSVFGGTFGDGSDYTEAIDVDTPLTLARASAERPVVEHSNGSTVDVQADDVTVDGFEIRNPGTQGSGDPTDYAGTVGIDVSSGSENVCLQHNVLADIGTGDDDANPIGILASDGTSGITIYGNELRNLEGTDEDEGAVQAILVNESGTQITDATVRGNTITGLLDTRSTVAVRFNGDVSGVIDGNEISDLNTEGTIPGSGGAPGGFTQVISLAQGGGSATGPSNVTIRENTISDVETTTSDNFAPPFHVVVGSSTDGSTVTIESNEFSGDSQDDEVYVGDGTGSLDLSAVLATNSFTPAGTISGTRIERS</sequence>
<dbReference type="AlphaFoldDB" id="A0A6B0SE98"/>
<dbReference type="OrthoDB" id="271106at2157"/>
<dbReference type="InterPro" id="IPR006311">
    <property type="entry name" value="TAT_signal"/>
</dbReference>
<protein>
    <recommendedName>
        <fullName evidence="5">Right handed beta helix domain-containing protein</fullName>
    </recommendedName>
</protein>
<comment type="caution">
    <text evidence="3">The sequence shown here is derived from an EMBL/GenBank/DDBJ whole genome shotgun (WGS) entry which is preliminary data.</text>
</comment>
<evidence type="ECO:0000256" key="1">
    <source>
        <dbReference type="SAM" id="MobiDB-lite"/>
    </source>
</evidence>